<reference evidence="3" key="1">
    <citation type="submission" date="2022-11" db="UniProtKB">
        <authorList>
            <consortium name="WormBaseParasite"/>
        </authorList>
    </citation>
    <scope>IDENTIFICATION</scope>
</reference>
<name>A0A914QIW1_9BILA</name>
<dbReference type="AlphaFoldDB" id="A0A914QIW1"/>
<feature type="region of interest" description="Disordered" evidence="1">
    <location>
        <begin position="137"/>
        <end position="160"/>
    </location>
</feature>
<feature type="compositionally biased region" description="Polar residues" evidence="1">
    <location>
        <begin position="137"/>
        <end position="154"/>
    </location>
</feature>
<dbReference type="WBParaSite" id="PDA_v2.g3522.t1">
    <property type="protein sequence ID" value="PDA_v2.g3522.t1"/>
    <property type="gene ID" value="PDA_v2.g3522"/>
</dbReference>
<evidence type="ECO:0000313" key="3">
    <source>
        <dbReference type="WBParaSite" id="PDA_v2.g3522.t1"/>
    </source>
</evidence>
<sequence>MKEHIEFFLSTESNKFVYKDIKILKIPFCNSFVQHKNLLIYYSSNDSSENGVLSFSTEKDCKEIYLDRLKHQVTVKQEVIADDLCTPSSNKKFIDDILYALDNAVKNNSNVPENLKRDIAQMLNQPSQKEVAKNGFSSDIEVQTNQNSPKTIQSPVDEIM</sequence>
<proteinExistence type="predicted"/>
<accession>A0A914QIW1</accession>
<organism evidence="2 3">
    <name type="scientific">Panagrolaimus davidi</name>
    <dbReference type="NCBI Taxonomy" id="227884"/>
    <lineage>
        <taxon>Eukaryota</taxon>
        <taxon>Metazoa</taxon>
        <taxon>Ecdysozoa</taxon>
        <taxon>Nematoda</taxon>
        <taxon>Chromadorea</taxon>
        <taxon>Rhabditida</taxon>
        <taxon>Tylenchina</taxon>
        <taxon>Panagrolaimomorpha</taxon>
        <taxon>Panagrolaimoidea</taxon>
        <taxon>Panagrolaimidae</taxon>
        <taxon>Panagrolaimus</taxon>
    </lineage>
</organism>
<evidence type="ECO:0000313" key="2">
    <source>
        <dbReference type="Proteomes" id="UP000887578"/>
    </source>
</evidence>
<keyword evidence="2" id="KW-1185">Reference proteome</keyword>
<evidence type="ECO:0000256" key="1">
    <source>
        <dbReference type="SAM" id="MobiDB-lite"/>
    </source>
</evidence>
<protein>
    <submittedName>
        <fullName evidence="3">Uncharacterized protein</fullName>
    </submittedName>
</protein>
<dbReference type="Proteomes" id="UP000887578">
    <property type="component" value="Unplaced"/>
</dbReference>